<accession>A0A229FVS7</accession>
<feature type="transmembrane region" description="Helical" evidence="6">
    <location>
        <begin position="22"/>
        <end position="41"/>
    </location>
</feature>
<evidence type="ECO:0000256" key="1">
    <source>
        <dbReference type="ARBA" id="ARBA00004651"/>
    </source>
</evidence>
<keyword evidence="3 6" id="KW-0812">Transmembrane</keyword>
<feature type="transmembrane region" description="Helical" evidence="6">
    <location>
        <begin position="254"/>
        <end position="278"/>
    </location>
</feature>
<feature type="transmembrane region" description="Helical" evidence="6">
    <location>
        <begin position="647"/>
        <end position="664"/>
    </location>
</feature>
<feature type="transmembrane region" description="Helical" evidence="6">
    <location>
        <begin position="360"/>
        <end position="380"/>
    </location>
</feature>
<name>A0A229FVS7_9BURK</name>
<feature type="transmembrane region" description="Helical" evidence="6">
    <location>
        <begin position="595"/>
        <end position="613"/>
    </location>
</feature>
<protein>
    <submittedName>
        <fullName evidence="8">Transporter</fullName>
    </submittedName>
</protein>
<dbReference type="AlphaFoldDB" id="A0A229FVS7"/>
<feature type="transmembrane region" description="Helical" evidence="6">
    <location>
        <begin position="619"/>
        <end position="640"/>
    </location>
</feature>
<proteinExistence type="predicted"/>
<feature type="transmembrane region" description="Helical" evidence="6">
    <location>
        <begin position="329"/>
        <end position="348"/>
    </location>
</feature>
<evidence type="ECO:0000259" key="7">
    <source>
        <dbReference type="Pfam" id="PF03176"/>
    </source>
</evidence>
<dbReference type="Proteomes" id="UP000215188">
    <property type="component" value="Unassembled WGS sequence"/>
</dbReference>
<keyword evidence="2" id="KW-1003">Cell membrane</keyword>
<evidence type="ECO:0000256" key="3">
    <source>
        <dbReference type="ARBA" id="ARBA00022692"/>
    </source>
</evidence>
<dbReference type="GO" id="GO:0005886">
    <property type="term" value="C:plasma membrane"/>
    <property type="evidence" value="ECO:0007669"/>
    <property type="project" value="UniProtKB-SubCell"/>
</dbReference>
<feature type="domain" description="Membrane transport protein MMPL" evidence="7">
    <location>
        <begin position="531"/>
        <end position="771"/>
    </location>
</feature>
<comment type="subcellular location">
    <subcellularLocation>
        <location evidence="1">Cell membrane</location>
        <topology evidence="1">Multi-pass membrane protein</topology>
    </subcellularLocation>
</comment>
<evidence type="ECO:0000313" key="9">
    <source>
        <dbReference type="Proteomes" id="UP000215188"/>
    </source>
</evidence>
<dbReference type="OrthoDB" id="9176717at2"/>
<dbReference type="SUPFAM" id="SSF82866">
    <property type="entry name" value="Multidrug efflux transporter AcrB transmembrane domain"/>
    <property type="match status" value="2"/>
</dbReference>
<evidence type="ECO:0000256" key="2">
    <source>
        <dbReference type="ARBA" id="ARBA00022475"/>
    </source>
</evidence>
<sequence length="793" mass="87340">MKKKLTHILHVGEEWLFANPKIVLGVIFAISLGFAALVPNVRMGTDFEDLLPQSHPFIQLHNEIKDDFGGASAVVVSVEVKEGDIFTNDTLQLIENLTQGVDSLSGVNHNLVSSLTHRLTRKVTLDETGNIRSTLYFDPAGDKLTQAELDQMRRDVMANPRVYGLMVSPDLKSALIRGQMNEGGEIDYQKTFAELTELREKYATDHALIHATGLPVLTGWVYTYLNQILQILLYTAALIFILLVVYFRRFYGVALPLLGICLSSAWGLGFMTILGYTLDPLSMTIPFLIAARATSHGVQLVERYYYELEITKDGKKAARNSLDALFRPGSLAITIDAIGIFVIALGAAPINIKLGYYAGFWGFSVIFTVHFMVPLFLTILPAPKKTQNNRSGTTTVLYNFSKYLVNPLSVKIGLISTAFAVVVASFFVAQVKFGESEPGSPILNRTHDYNISAKSINEHFPGSEELFVVARTKDEKGISRPEVVHAMEQFGDKMMVKDPELGGYKAVPGLIRQVNMLTHSGDPRWAQIPDTQLEVAGLMSAYELSSPIPGAMKEFMNPEGTDAVLTFFYKDHQATTLERIVTNSKQLVKEINGTVENFQLLLGGGIIGVSAAIDEENFVDTMIITPVVMILAFIFVMIYYESLHAGWLMVLPMLFATILTYGYMGLMNIGISVNTIPVIAVGVGVGIDYAVYIMDRIREEYEATHDLQESVLRALSTTGLAVGFTAATLIAGVIMWVIFSDLRFQSDAALLLTVMLALNAVAAVLLVPAWVMAFKPKFITGAHRDKDGILQNS</sequence>
<keyword evidence="9" id="KW-1185">Reference proteome</keyword>
<gene>
    <name evidence="8" type="ORF">AOC33_03035</name>
</gene>
<feature type="domain" description="Membrane transport protein MMPL" evidence="7">
    <location>
        <begin position="154"/>
        <end position="324"/>
    </location>
</feature>
<evidence type="ECO:0000256" key="4">
    <source>
        <dbReference type="ARBA" id="ARBA00022989"/>
    </source>
</evidence>
<dbReference type="PANTHER" id="PTHR33406:SF10">
    <property type="entry name" value="SSD DOMAIN-CONTAINING PROTEIN"/>
    <property type="match status" value="1"/>
</dbReference>
<dbReference type="Pfam" id="PF03176">
    <property type="entry name" value="MMPL"/>
    <property type="match status" value="2"/>
</dbReference>
<dbReference type="InterPro" id="IPR050545">
    <property type="entry name" value="Mycobact_MmpL"/>
</dbReference>
<feature type="transmembrane region" description="Helical" evidence="6">
    <location>
        <begin position="408"/>
        <end position="429"/>
    </location>
</feature>
<feature type="transmembrane region" description="Helical" evidence="6">
    <location>
        <begin position="231"/>
        <end position="247"/>
    </location>
</feature>
<comment type="caution">
    <text evidence="8">The sequence shown here is derived from an EMBL/GenBank/DDBJ whole genome shotgun (WGS) entry which is preliminary data.</text>
</comment>
<feature type="transmembrane region" description="Helical" evidence="6">
    <location>
        <begin position="715"/>
        <end position="738"/>
    </location>
</feature>
<evidence type="ECO:0000256" key="6">
    <source>
        <dbReference type="SAM" id="Phobius"/>
    </source>
</evidence>
<keyword evidence="4 6" id="KW-1133">Transmembrane helix</keyword>
<dbReference type="EMBL" id="NJGG01000001">
    <property type="protein sequence ID" value="OXL16075.1"/>
    <property type="molecule type" value="Genomic_DNA"/>
</dbReference>
<dbReference type="Gene3D" id="1.20.1640.10">
    <property type="entry name" value="Multidrug efflux transporter AcrB transmembrane domain"/>
    <property type="match status" value="2"/>
</dbReference>
<dbReference type="InterPro" id="IPR004869">
    <property type="entry name" value="MMPL_dom"/>
</dbReference>
<reference evidence="8 9" key="1">
    <citation type="submission" date="2017-06" db="EMBL/GenBank/DDBJ databases">
        <title>Reclassification of a Polynucleobacter cosmopolitanus strain isolated from tropical Lake Victoria as Polynucleobacter victoriensis comb. nov.</title>
        <authorList>
            <person name="Hahn M.W."/>
        </authorList>
    </citation>
    <scope>NUCLEOTIDE SEQUENCE [LARGE SCALE GENOMIC DNA]</scope>
    <source>
        <strain evidence="8 9">MWH-MoIso2</strain>
    </source>
</reference>
<feature type="transmembrane region" description="Helical" evidence="6">
    <location>
        <begin position="676"/>
        <end position="694"/>
    </location>
</feature>
<keyword evidence="5 6" id="KW-0472">Membrane</keyword>
<feature type="transmembrane region" description="Helical" evidence="6">
    <location>
        <begin position="750"/>
        <end position="774"/>
    </location>
</feature>
<evidence type="ECO:0000256" key="5">
    <source>
        <dbReference type="ARBA" id="ARBA00023136"/>
    </source>
</evidence>
<evidence type="ECO:0000313" key="8">
    <source>
        <dbReference type="EMBL" id="OXL16075.1"/>
    </source>
</evidence>
<organism evidence="8 9">
    <name type="scientific">Polynucleobacter cosmopolitanus</name>
    <dbReference type="NCBI Taxonomy" id="351345"/>
    <lineage>
        <taxon>Bacteria</taxon>
        <taxon>Pseudomonadati</taxon>
        <taxon>Pseudomonadota</taxon>
        <taxon>Betaproteobacteria</taxon>
        <taxon>Burkholderiales</taxon>
        <taxon>Burkholderiaceae</taxon>
        <taxon>Polynucleobacter</taxon>
    </lineage>
</organism>
<dbReference type="RefSeq" id="WP_089515104.1">
    <property type="nucleotide sequence ID" value="NZ_NJGG01000001.1"/>
</dbReference>
<feature type="transmembrane region" description="Helical" evidence="6">
    <location>
        <begin position="207"/>
        <end position="225"/>
    </location>
</feature>
<dbReference type="PANTHER" id="PTHR33406">
    <property type="entry name" value="MEMBRANE PROTEIN MJ1562-RELATED"/>
    <property type="match status" value="1"/>
</dbReference>